<dbReference type="CDD" id="cd01174">
    <property type="entry name" value="ribokinase"/>
    <property type="match status" value="1"/>
</dbReference>
<comment type="subcellular location">
    <subcellularLocation>
        <location evidence="14">Cytoplasm</location>
    </subcellularLocation>
</comment>
<dbReference type="GO" id="GO:0004747">
    <property type="term" value="F:ribokinase activity"/>
    <property type="evidence" value="ECO:0007669"/>
    <property type="project" value="UniProtKB-UniRule"/>
</dbReference>
<evidence type="ECO:0000256" key="12">
    <source>
        <dbReference type="ARBA" id="ARBA00071515"/>
    </source>
</evidence>
<evidence type="ECO:0000256" key="13">
    <source>
        <dbReference type="ARBA" id="ARBA00081655"/>
    </source>
</evidence>
<keyword evidence="3 14" id="KW-0479">Metal-binding</keyword>
<dbReference type="Gene3D" id="3.40.1190.20">
    <property type="match status" value="1"/>
</dbReference>
<comment type="similarity">
    <text evidence="14">Belongs to the carbohydrate kinase PfkB family. Deoxyribokinase subfamily.</text>
</comment>
<feature type="binding site" evidence="14">
    <location>
        <position position="282"/>
    </location>
    <ligand>
        <name>K(+)</name>
        <dbReference type="ChEBI" id="CHEBI:29103"/>
    </ligand>
</feature>
<proteinExistence type="inferred from homology"/>
<reference evidence="16 17" key="1">
    <citation type="submission" date="2016-04" db="EMBL/GenBank/DDBJ databases">
        <title>ATOL: Assembling a taxonomically balanced genome-scale reconstruction of the evolutionary history of the Enterobacteriaceae.</title>
        <authorList>
            <person name="Plunkett G.III."/>
            <person name="Neeno-Eckwall E.C."/>
            <person name="Glasner J.D."/>
            <person name="Perna N.T."/>
        </authorList>
    </citation>
    <scope>NUCLEOTIDE SEQUENCE [LARGE SCALE GENOMIC DNA]</scope>
    <source>
        <strain evidence="16 17">ATCC 700826</strain>
    </source>
</reference>
<keyword evidence="2 14" id="KW-0808">Transferase</keyword>
<accession>A0AAJ3LVG1</accession>
<dbReference type="GO" id="GO:0005524">
    <property type="term" value="F:ATP binding"/>
    <property type="evidence" value="ECO:0007669"/>
    <property type="project" value="UniProtKB-UniRule"/>
</dbReference>
<keyword evidence="6 14" id="KW-0067">ATP-binding</keyword>
<feature type="binding site" evidence="14">
    <location>
        <begin position="38"/>
        <end position="42"/>
    </location>
    <ligand>
        <name>substrate</name>
    </ligand>
</feature>
<dbReference type="PRINTS" id="PR00990">
    <property type="entry name" value="RIBOKINASE"/>
</dbReference>
<dbReference type="NCBIfam" id="TIGR02152">
    <property type="entry name" value="D_ribokin_bact"/>
    <property type="match status" value="1"/>
</dbReference>
<evidence type="ECO:0000256" key="10">
    <source>
        <dbReference type="ARBA" id="ARBA00051363"/>
    </source>
</evidence>
<evidence type="ECO:0000313" key="16">
    <source>
        <dbReference type="EMBL" id="OAT49479.1"/>
    </source>
</evidence>
<evidence type="ECO:0000256" key="1">
    <source>
        <dbReference type="ARBA" id="ARBA00022490"/>
    </source>
</evidence>
<comment type="function">
    <text evidence="14">Catalyzes the ATP-dependent phosphorylation of 2-deoxy-D-ribose to 2-deoxy-D-ribose 5-phosphate (dRib-5P), allowing the use of deoxyribose as the sole carbon source.</text>
</comment>
<dbReference type="HAMAP" id="MF_01987">
    <property type="entry name" value="Ribokinase"/>
    <property type="match status" value="1"/>
</dbReference>
<feature type="binding site" evidence="14">
    <location>
        <position position="184"/>
    </location>
    <ligand>
        <name>ATP</name>
        <dbReference type="ChEBI" id="CHEBI:30616"/>
    </ligand>
</feature>
<comment type="caution">
    <text evidence="14">Lacks conserved residue(s) required for the propagation of feature annotation.</text>
</comment>
<evidence type="ECO:0000256" key="3">
    <source>
        <dbReference type="ARBA" id="ARBA00022723"/>
    </source>
</evidence>
<feature type="binding site" evidence="14">
    <location>
        <begin position="220"/>
        <end position="225"/>
    </location>
    <ligand>
        <name>ATP</name>
        <dbReference type="ChEBI" id="CHEBI:30616"/>
    </ligand>
</feature>
<dbReference type="InterPro" id="IPR002139">
    <property type="entry name" value="Ribo/fructo_kinase"/>
</dbReference>
<gene>
    <name evidence="14" type="primary">deoK</name>
    <name evidence="16" type="ORF">M997_0695</name>
</gene>
<dbReference type="RefSeq" id="WP_064718708.1">
    <property type="nucleotide sequence ID" value="NZ_LXEV01000011.1"/>
</dbReference>
<keyword evidence="8 14" id="KW-0630">Potassium</keyword>
<feature type="binding site" evidence="14">
    <location>
        <position position="287"/>
    </location>
    <ligand>
        <name>K(+)</name>
        <dbReference type="ChEBI" id="CHEBI:29103"/>
    </ligand>
</feature>
<evidence type="ECO:0000256" key="11">
    <source>
        <dbReference type="ARBA" id="ARBA00066926"/>
    </source>
</evidence>
<feature type="binding site" evidence="14">
    <location>
        <position position="252"/>
    </location>
    <ligand>
        <name>substrate</name>
    </ligand>
</feature>
<name>A0AAJ3LVG1_PROHU</name>
<dbReference type="FunFam" id="3.40.1190.20:FF:000010">
    <property type="entry name" value="Ribokinase"/>
    <property type="match status" value="1"/>
</dbReference>
<sequence>MDIAVIGSNMVDLITYIDRMPKEGETLEAPAFKIGCGGKGANQAVAAAKLNSKVMMLTKVGDDIFADNTIMNLESYGINTRYVEKVPSTTSGVAPIFVTSKSSNSILIVKGANQHLSPEDIDRAAESLKKCKIIVLQLEIPVETVYHAIEFGNKHAIPVLFNPAPASKTLDLSIAAQCDFFVPNETELEILTAMPITTMDEIREAASFLLKKGFKNIIVTLGEKGALWMNGEIEKYIPAIDVDAIDTSGAGDAFIGCFSHYYVHTGNIEEALNKAVMFSGLSVAGKGTQSSYPSIEEFGLFLSNKNNSI</sequence>
<keyword evidence="7 14" id="KW-0460">Magnesium</keyword>
<organism evidence="16 17">
    <name type="scientific">Proteus hauseri ATCC 700826</name>
    <dbReference type="NCBI Taxonomy" id="1354271"/>
    <lineage>
        <taxon>Bacteria</taxon>
        <taxon>Pseudomonadati</taxon>
        <taxon>Pseudomonadota</taxon>
        <taxon>Gammaproteobacteria</taxon>
        <taxon>Enterobacterales</taxon>
        <taxon>Morganellaceae</taxon>
        <taxon>Proteus</taxon>
    </lineage>
</organism>
<feature type="binding site" evidence="14">
    <location>
        <begin position="251"/>
        <end position="252"/>
    </location>
    <ligand>
        <name>ATP</name>
        <dbReference type="ChEBI" id="CHEBI:30616"/>
    </ligand>
</feature>
<dbReference type="PANTHER" id="PTHR10584">
    <property type="entry name" value="SUGAR KINASE"/>
    <property type="match status" value="1"/>
</dbReference>
<feature type="binding site" evidence="14">
    <location>
        <position position="139"/>
    </location>
    <ligand>
        <name>substrate</name>
    </ligand>
</feature>
<evidence type="ECO:0000313" key="17">
    <source>
        <dbReference type="Proteomes" id="UP000078250"/>
    </source>
</evidence>
<feature type="domain" description="Carbohydrate kinase PfkB" evidence="15">
    <location>
        <begin position="2"/>
        <end position="293"/>
    </location>
</feature>
<keyword evidence="4 14" id="KW-0547">Nucleotide-binding</keyword>
<feature type="binding site" evidence="14">
    <location>
        <position position="248"/>
    </location>
    <ligand>
        <name>K(+)</name>
        <dbReference type="ChEBI" id="CHEBI:29103"/>
    </ligand>
</feature>
<keyword evidence="17" id="KW-1185">Reference proteome</keyword>
<evidence type="ECO:0000256" key="5">
    <source>
        <dbReference type="ARBA" id="ARBA00022777"/>
    </source>
</evidence>
<evidence type="ECO:0000259" key="15">
    <source>
        <dbReference type="Pfam" id="PF00294"/>
    </source>
</evidence>
<evidence type="ECO:0000256" key="7">
    <source>
        <dbReference type="ARBA" id="ARBA00022842"/>
    </source>
</evidence>
<feature type="active site" description="Proton acceptor" evidence="14">
    <location>
        <position position="252"/>
    </location>
</feature>
<dbReference type="Pfam" id="PF00294">
    <property type="entry name" value="PfkB"/>
    <property type="match status" value="1"/>
</dbReference>
<dbReference type="InterPro" id="IPR011877">
    <property type="entry name" value="Ribokinase"/>
</dbReference>
<evidence type="ECO:0000256" key="14">
    <source>
        <dbReference type="HAMAP-Rule" id="MF_01987"/>
    </source>
</evidence>
<keyword evidence="1 14" id="KW-0963">Cytoplasm</keyword>
<feature type="binding site" evidence="14">
    <location>
        <begin position="10"/>
        <end position="12"/>
    </location>
    <ligand>
        <name>substrate</name>
    </ligand>
</feature>
<feature type="binding site" evidence="14">
    <location>
        <position position="291"/>
    </location>
    <ligand>
        <name>K(+)</name>
        <dbReference type="ChEBI" id="CHEBI:29103"/>
    </ligand>
</feature>
<evidence type="ECO:0000256" key="9">
    <source>
        <dbReference type="ARBA" id="ARBA00023277"/>
    </source>
</evidence>
<evidence type="ECO:0000256" key="2">
    <source>
        <dbReference type="ARBA" id="ARBA00022679"/>
    </source>
</evidence>
<dbReference type="PANTHER" id="PTHR10584:SF166">
    <property type="entry name" value="RIBOKINASE"/>
    <property type="match status" value="1"/>
</dbReference>
<comment type="catalytic activity">
    <reaction evidence="10">
        <text>2-deoxy-D-ribose + ATP = 2-deoxy-D-ribose 5-phosphate + ADP + H(+)</text>
        <dbReference type="Rhea" id="RHEA:30871"/>
        <dbReference type="ChEBI" id="CHEBI:15378"/>
        <dbReference type="ChEBI" id="CHEBI:30616"/>
        <dbReference type="ChEBI" id="CHEBI:62877"/>
        <dbReference type="ChEBI" id="CHEBI:90761"/>
        <dbReference type="ChEBI" id="CHEBI:456216"/>
        <dbReference type="EC" id="2.7.1.229"/>
    </reaction>
    <physiologicalReaction direction="left-to-right" evidence="10">
        <dbReference type="Rhea" id="RHEA:30872"/>
    </physiologicalReaction>
</comment>
<comment type="cofactor">
    <cofactor evidence="14">
        <name>Mg(2+)</name>
        <dbReference type="ChEBI" id="CHEBI:18420"/>
    </cofactor>
</comment>
<protein>
    <recommendedName>
        <fullName evidence="12 14">Deoxyribokinase</fullName>
        <shortName evidence="14">dRK</shortName>
        <ecNumber evidence="11 14">2.7.1.229</ecNumber>
    </recommendedName>
    <alternativeName>
        <fullName evidence="13 14">ATP:2-deoxy-D-ribose 5-phosphotransferase</fullName>
    </alternativeName>
</protein>
<dbReference type="SUPFAM" id="SSF53613">
    <property type="entry name" value="Ribokinase-like"/>
    <property type="match status" value="1"/>
</dbReference>
<comment type="subunit">
    <text evidence="14">Homodimer.</text>
</comment>
<comment type="caution">
    <text evidence="16">The sequence shown here is derived from an EMBL/GenBank/DDBJ whole genome shotgun (WGS) entry which is preliminary data.</text>
</comment>
<dbReference type="GO" id="GO:0005829">
    <property type="term" value="C:cytosol"/>
    <property type="evidence" value="ECO:0007669"/>
    <property type="project" value="TreeGrafter"/>
</dbReference>
<feature type="binding site" evidence="14">
    <location>
        <position position="246"/>
    </location>
    <ligand>
        <name>K(+)</name>
        <dbReference type="ChEBI" id="CHEBI:29103"/>
    </ligand>
</feature>
<evidence type="ECO:0000256" key="6">
    <source>
        <dbReference type="ARBA" id="ARBA00022840"/>
    </source>
</evidence>
<dbReference type="EMBL" id="LXEV01000011">
    <property type="protein sequence ID" value="OAT49479.1"/>
    <property type="molecule type" value="Genomic_DNA"/>
</dbReference>
<keyword evidence="9 14" id="KW-0119">Carbohydrate metabolism</keyword>
<dbReference type="EC" id="2.7.1.229" evidence="11 14"/>
<feature type="site" description="Important for substrate specificity" evidence="14">
    <location>
        <position position="10"/>
    </location>
</feature>
<evidence type="ECO:0000256" key="8">
    <source>
        <dbReference type="ARBA" id="ARBA00022958"/>
    </source>
</evidence>
<keyword evidence="5 14" id="KW-0418">Kinase</keyword>
<dbReference type="GO" id="GO:0006014">
    <property type="term" value="P:D-ribose metabolic process"/>
    <property type="evidence" value="ECO:0007669"/>
    <property type="project" value="UniProtKB-UniRule"/>
</dbReference>
<dbReference type="AlphaFoldDB" id="A0AAJ3LVG1"/>
<evidence type="ECO:0000256" key="4">
    <source>
        <dbReference type="ARBA" id="ARBA00022741"/>
    </source>
</evidence>
<dbReference type="InterPro" id="IPR029056">
    <property type="entry name" value="Ribokinase-like"/>
</dbReference>
<dbReference type="Proteomes" id="UP000078250">
    <property type="component" value="Unassembled WGS sequence"/>
</dbReference>
<dbReference type="InterPro" id="IPR011611">
    <property type="entry name" value="PfkB_dom"/>
</dbReference>
<dbReference type="GO" id="GO:0046872">
    <property type="term" value="F:metal ion binding"/>
    <property type="evidence" value="ECO:0007669"/>
    <property type="project" value="UniProtKB-KW"/>
</dbReference>
<feature type="binding site" evidence="14">
    <location>
        <position position="285"/>
    </location>
    <ligand>
        <name>K(+)</name>
        <dbReference type="ChEBI" id="CHEBI:29103"/>
    </ligand>
</feature>